<dbReference type="PANTHER" id="PTHR36115:SF9">
    <property type="entry name" value="LMO1584 PROTEIN"/>
    <property type="match status" value="1"/>
</dbReference>
<feature type="transmembrane region" description="Helical" evidence="6">
    <location>
        <begin position="96"/>
        <end position="115"/>
    </location>
</feature>
<protein>
    <submittedName>
        <fullName evidence="8">RDD family protein</fullName>
    </submittedName>
</protein>
<evidence type="ECO:0000313" key="8">
    <source>
        <dbReference type="EMBL" id="MBD2869061.1"/>
    </source>
</evidence>
<evidence type="ECO:0000256" key="5">
    <source>
        <dbReference type="ARBA" id="ARBA00023136"/>
    </source>
</evidence>
<dbReference type="RefSeq" id="WP_190860850.1">
    <property type="nucleotide sequence ID" value="NZ_JACXIY010000013.1"/>
</dbReference>
<comment type="caution">
    <text evidence="8">The sequence shown here is derived from an EMBL/GenBank/DDBJ whole genome shotgun (WGS) entry which is preliminary data.</text>
</comment>
<evidence type="ECO:0000256" key="3">
    <source>
        <dbReference type="ARBA" id="ARBA00022692"/>
    </source>
</evidence>
<evidence type="ECO:0000256" key="2">
    <source>
        <dbReference type="ARBA" id="ARBA00022475"/>
    </source>
</evidence>
<keyword evidence="5 6" id="KW-0472">Membrane</keyword>
<dbReference type="GO" id="GO:0005886">
    <property type="term" value="C:plasma membrane"/>
    <property type="evidence" value="ECO:0007669"/>
    <property type="project" value="UniProtKB-SubCell"/>
</dbReference>
<dbReference type="PANTHER" id="PTHR36115">
    <property type="entry name" value="PROLINE-RICH ANTIGEN HOMOLOG-RELATED"/>
    <property type="match status" value="1"/>
</dbReference>
<keyword evidence="9" id="KW-1185">Reference proteome</keyword>
<name>A0A927CMU9_9BACL</name>
<dbReference type="InterPro" id="IPR010432">
    <property type="entry name" value="RDD"/>
</dbReference>
<comment type="subcellular location">
    <subcellularLocation>
        <location evidence="1">Cell membrane</location>
        <topology evidence="1">Multi-pass membrane protein</topology>
    </subcellularLocation>
</comment>
<evidence type="ECO:0000256" key="1">
    <source>
        <dbReference type="ARBA" id="ARBA00004651"/>
    </source>
</evidence>
<evidence type="ECO:0000313" key="9">
    <source>
        <dbReference type="Proteomes" id="UP000632125"/>
    </source>
</evidence>
<dbReference type="InterPro" id="IPR051791">
    <property type="entry name" value="Pra-immunoreactive"/>
</dbReference>
<feature type="domain" description="RDD" evidence="7">
    <location>
        <begin position="6"/>
        <end position="128"/>
    </location>
</feature>
<proteinExistence type="predicted"/>
<keyword evidence="2" id="KW-1003">Cell membrane</keyword>
<dbReference type="Pfam" id="PF06271">
    <property type="entry name" value="RDD"/>
    <property type="match status" value="1"/>
</dbReference>
<reference evidence="8" key="1">
    <citation type="submission" date="2020-09" db="EMBL/GenBank/DDBJ databases">
        <title>A novel bacterium of genus Paenibacillus, isolated from South China Sea.</title>
        <authorList>
            <person name="Huang H."/>
            <person name="Mo K."/>
            <person name="Hu Y."/>
        </authorList>
    </citation>
    <scope>NUCLEOTIDE SEQUENCE</scope>
    <source>
        <strain evidence="8">IB182493</strain>
    </source>
</reference>
<organism evidence="8 9">
    <name type="scientific">Paenibacillus arenilitoris</name>
    <dbReference type="NCBI Taxonomy" id="2772299"/>
    <lineage>
        <taxon>Bacteria</taxon>
        <taxon>Bacillati</taxon>
        <taxon>Bacillota</taxon>
        <taxon>Bacilli</taxon>
        <taxon>Bacillales</taxon>
        <taxon>Paenibacillaceae</taxon>
        <taxon>Paenibacillus</taxon>
    </lineage>
</organism>
<dbReference type="AlphaFoldDB" id="A0A927CMU9"/>
<evidence type="ECO:0000259" key="7">
    <source>
        <dbReference type="Pfam" id="PF06271"/>
    </source>
</evidence>
<accession>A0A927CMU9</accession>
<evidence type="ECO:0000256" key="6">
    <source>
        <dbReference type="SAM" id="Phobius"/>
    </source>
</evidence>
<feature type="transmembrane region" description="Helical" evidence="6">
    <location>
        <begin position="9"/>
        <end position="34"/>
    </location>
</feature>
<keyword evidence="3 6" id="KW-0812">Transmembrane</keyword>
<evidence type="ECO:0000256" key="4">
    <source>
        <dbReference type="ARBA" id="ARBA00022989"/>
    </source>
</evidence>
<dbReference type="Proteomes" id="UP000632125">
    <property type="component" value="Unassembled WGS sequence"/>
</dbReference>
<sequence length="136" mass="14615">MNTKDPAGFWIRFGASILDALIVGVPLAIIALVFTGGTGEEYVTDILSFLYTLLTPILWNGYTIGKRICGIRIVKVSDGQPPGLGTMLLRNVVTGLIYAITLGIAFIVSAIMVGVREDKRSIHDFIAGTEVVYDGP</sequence>
<keyword evidence="4 6" id="KW-1133">Transmembrane helix</keyword>
<gene>
    <name evidence="8" type="ORF">IDH41_10760</name>
</gene>
<dbReference type="EMBL" id="JACXIY010000013">
    <property type="protein sequence ID" value="MBD2869061.1"/>
    <property type="molecule type" value="Genomic_DNA"/>
</dbReference>